<keyword evidence="7" id="KW-1185">Reference proteome</keyword>
<dbReference type="GO" id="GO:0051287">
    <property type="term" value="F:NAD binding"/>
    <property type="evidence" value="ECO:0007669"/>
    <property type="project" value="InterPro"/>
</dbReference>
<evidence type="ECO:0000256" key="4">
    <source>
        <dbReference type="ARBA" id="ARBA00023002"/>
    </source>
</evidence>
<gene>
    <name evidence="6" type="primary">pdxA</name>
    <name evidence="6" type="ORF">AWM72_03655</name>
</gene>
<dbReference type="PANTHER" id="PTHR30004">
    <property type="entry name" value="4-HYDROXYTHREONINE-4-PHOSPHATE DEHYDROGENASE"/>
    <property type="match status" value="1"/>
</dbReference>
<evidence type="ECO:0000256" key="2">
    <source>
        <dbReference type="ARBA" id="ARBA00009464"/>
    </source>
</evidence>
<dbReference type="Proteomes" id="UP000069912">
    <property type="component" value="Chromosome"/>
</dbReference>
<evidence type="ECO:0000256" key="3">
    <source>
        <dbReference type="ARBA" id="ARBA00022723"/>
    </source>
</evidence>
<comment type="similarity">
    <text evidence="2">Belongs to the PdxA family. PdxA2 subfamily.</text>
</comment>
<evidence type="ECO:0000256" key="5">
    <source>
        <dbReference type="ARBA" id="ARBA00023027"/>
    </source>
</evidence>
<sequence>MIMTKEYVVLTMGDPAGIGPEIVCKSFAKEEVFAEANVAVVGDADILKLADEICQTGLTIHPITSFEEGKYEPGTLDVFDLDNVNMDTFEWGKVSAECGQASYDYIKKAYELAKDGQAAAMVTTTINKESLSEAGIKQLGHTDILQDLTGVEEPLTMFEVKGLRVTFYSKHVSLKEVCDLISKEGIKHYTKRTMDALKTLGVEDPSVAIAGLNPHCGDGGLFGSEEIESIIPAVEEMQAEGIKVYGPIGADSVFHQALMGKYDGVLSLYHDQGHIATKMVDFDRTISITHGLPFLRTSVDHGTAFDIAGTGVADEISLDEAIRLACHYSGRFKAAHEGA</sequence>
<dbReference type="InterPro" id="IPR005255">
    <property type="entry name" value="PdxA_fam"/>
</dbReference>
<name>A0A0X8FB35_9LACT</name>
<proteinExistence type="inferred from homology"/>
<organism evidence="6 7">
    <name type="scientific">Aerococcus sanguinicola</name>
    <dbReference type="NCBI Taxonomy" id="119206"/>
    <lineage>
        <taxon>Bacteria</taxon>
        <taxon>Bacillati</taxon>
        <taxon>Bacillota</taxon>
        <taxon>Bacilli</taxon>
        <taxon>Lactobacillales</taxon>
        <taxon>Aerococcaceae</taxon>
        <taxon>Aerococcus</taxon>
    </lineage>
</organism>
<keyword evidence="5" id="KW-0520">NAD</keyword>
<dbReference type="NCBIfam" id="TIGR00557">
    <property type="entry name" value="pdxA"/>
    <property type="match status" value="1"/>
</dbReference>
<dbReference type="PANTHER" id="PTHR30004:SF6">
    <property type="entry name" value="D-THREONATE 4-PHOSPHATE DEHYDROGENASE"/>
    <property type="match status" value="1"/>
</dbReference>
<comment type="cofactor">
    <cofactor evidence="1">
        <name>a divalent metal cation</name>
        <dbReference type="ChEBI" id="CHEBI:60240"/>
    </cofactor>
</comment>
<evidence type="ECO:0000313" key="7">
    <source>
        <dbReference type="Proteomes" id="UP000069912"/>
    </source>
</evidence>
<dbReference type="AlphaFoldDB" id="A0A0X8FB35"/>
<reference evidence="6 7" key="1">
    <citation type="journal article" date="2016" name="Genome Announc.">
        <title>Complete Genome Sequences of Aerococcus christensenii CCUG 28831T, Aerococcus sanguinicola CCUG 43001T, Aerococcus urinae CCUG 36881T, Aerococcus urinaeequi CCUG 28094T, Aerococcus urinaehominis CCUG 42038 BT, and Aerococcus viridans CCUG 4311T.</title>
        <authorList>
            <person name="Carkaci D."/>
            <person name="Dargis R."/>
            <person name="Nielsen X.C."/>
            <person name="Skovgaard O."/>
            <person name="Fuursted K."/>
            <person name="Christensen J.J."/>
        </authorList>
    </citation>
    <scope>NUCLEOTIDE SEQUENCE [LARGE SCALE GENOMIC DNA]</scope>
    <source>
        <strain evidence="6 7">CCUG43001</strain>
    </source>
</reference>
<evidence type="ECO:0000256" key="1">
    <source>
        <dbReference type="ARBA" id="ARBA00001968"/>
    </source>
</evidence>
<protein>
    <submittedName>
        <fullName evidence="6">4-hydroxythreonine-4-phosphate dehydrogenase</fullName>
    </submittedName>
</protein>
<keyword evidence="3" id="KW-0479">Metal-binding</keyword>
<dbReference type="Gene3D" id="3.40.718.10">
    <property type="entry name" value="Isopropylmalate Dehydrogenase"/>
    <property type="match status" value="1"/>
</dbReference>
<keyword evidence="4" id="KW-0560">Oxidoreductase</keyword>
<reference evidence="7" key="2">
    <citation type="submission" date="2016-01" db="EMBL/GenBank/DDBJ databases">
        <title>Six Aerococcus type strain genome sequencing and assembly using PacBio and Illumina Hiseq.</title>
        <authorList>
            <person name="Carkaci D."/>
            <person name="Dargis R."/>
            <person name="Nielsen X.C."/>
            <person name="Skovgaard O."/>
            <person name="Fuursted K."/>
            <person name="Christensen J.J."/>
        </authorList>
    </citation>
    <scope>NUCLEOTIDE SEQUENCE [LARGE SCALE GENOMIC DNA]</scope>
    <source>
        <strain evidence="7">CCUG43001</strain>
    </source>
</reference>
<dbReference type="SUPFAM" id="SSF53659">
    <property type="entry name" value="Isocitrate/Isopropylmalate dehydrogenase-like"/>
    <property type="match status" value="1"/>
</dbReference>
<dbReference type="NCBIfam" id="NF002992">
    <property type="entry name" value="PRK03743.1"/>
    <property type="match status" value="1"/>
</dbReference>
<dbReference type="GO" id="GO:0046872">
    <property type="term" value="F:metal ion binding"/>
    <property type="evidence" value="ECO:0007669"/>
    <property type="project" value="UniProtKB-KW"/>
</dbReference>
<dbReference type="EMBL" id="CP014160">
    <property type="protein sequence ID" value="AMB93915.1"/>
    <property type="molecule type" value="Genomic_DNA"/>
</dbReference>
<dbReference type="Pfam" id="PF04166">
    <property type="entry name" value="PdxA"/>
    <property type="match status" value="1"/>
</dbReference>
<evidence type="ECO:0000313" key="6">
    <source>
        <dbReference type="EMBL" id="AMB93915.1"/>
    </source>
</evidence>
<dbReference type="KEGG" id="asan:AWM72_03655"/>
<accession>A0A0X8FB35</accession>
<dbReference type="GO" id="GO:0016491">
    <property type="term" value="F:oxidoreductase activity"/>
    <property type="evidence" value="ECO:0007669"/>
    <property type="project" value="UniProtKB-KW"/>
</dbReference>